<proteinExistence type="predicted"/>
<gene>
    <name evidence="1" type="ORF">dnl_12780</name>
</gene>
<dbReference type="AlphaFoldDB" id="A0A975GF87"/>
<evidence type="ECO:0000313" key="1">
    <source>
        <dbReference type="EMBL" id="QTA79031.1"/>
    </source>
</evidence>
<name>A0A975GF87_9BACT</name>
<dbReference type="KEGG" id="dli:dnl_12780"/>
<sequence length="204" mass="23390">MISIDEIKKYLPQYLSPQSEKQLFEELSSFPENIDKRFYTNVLKDEKALFQGDGIEGLLVINLPDTIVSNAPCIIISNTCDISLQNKRAFPSAVCYAPIFNLDKYREGLIKNKIKNEESANEHIKAIKMQRITQIFYLPIGAGLKNESLIFLDRVNNCNNKAIDIEDIAKKKMFTLSNYGAWLFLLKISIHFTRIADGVDRFFN</sequence>
<evidence type="ECO:0000313" key="2">
    <source>
        <dbReference type="Proteomes" id="UP000663720"/>
    </source>
</evidence>
<keyword evidence="2" id="KW-1185">Reference proteome</keyword>
<dbReference type="EMBL" id="CP061799">
    <property type="protein sequence ID" value="QTA79031.1"/>
    <property type="molecule type" value="Genomic_DNA"/>
</dbReference>
<organism evidence="1 2">
    <name type="scientific">Desulfonema limicola</name>
    <dbReference type="NCBI Taxonomy" id="45656"/>
    <lineage>
        <taxon>Bacteria</taxon>
        <taxon>Pseudomonadati</taxon>
        <taxon>Thermodesulfobacteriota</taxon>
        <taxon>Desulfobacteria</taxon>
        <taxon>Desulfobacterales</taxon>
        <taxon>Desulfococcaceae</taxon>
        <taxon>Desulfonema</taxon>
    </lineage>
</organism>
<accession>A0A975GF87</accession>
<dbReference type="RefSeq" id="WP_207690826.1">
    <property type="nucleotide sequence ID" value="NZ_CP061799.1"/>
</dbReference>
<dbReference type="Proteomes" id="UP000663720">
    <property type="component" value="Chromosome"/>
</dbReference>
<reference evidence="1" key="1">
    <citation type="journal article" date="2021" name="Microb. Physiol.">
        <title>Proteogenomic Insights into the Physiology of Marine, Sulfate-Reducing, Filamentous Desulfonema limicola and Desulfonema magnum.</title>
        <authorList>
            <person name="Schnaars V."/>
            <person name="Wohlbrand L."/>
            <person name="Scheve S."/>
            <person name="Hinrichs C."/>
            <person name="Reinhardt R."/>
            <person name="Rabus R."/>
        </authorList>
    </citation>
    <scope>NUCLEOTIDE SEQUENCE</scope>
    <source>
        <strain evidence="1">5ac10</strain>
    </source>
</reference>
<protein>
    <submittedName>
        <fullName evidence="1">Uncharacterized protein</fullName>
    </submittedName>
</protein>